<dbReference type="InterPro" id="IPR013022">
    <property type="entry name" value="Xyl_isomerase-like_TIM-brl"/>
</dbReference>
<dbReference type="GO" id="GO:0016853">
    <property type="term" value="F:isomerase activity"/>
    <property type="evidence" value="ECO:0007669"/>
    <property type="project" value="UniProtKB-KW"/>
</dbReference>
<accession>A0A4Q9DWG3</accession>
<comment type="caution">
    <text evidence="2">The sequence shown here is derived from an EMBL/GenBank/DDBJ whole genome shotgun (WGS) entry which is preliminary data.</text>
</comment>
<organism evidence="2 3">
    <name type="scientific">Paenibacillus thalictri</name>
    <dbReference type="NCBI Taxonomy" id="2527873"/>
    <lineage>
        <taxon>Bacteria</taxon>
        <taxon>Bacillati</taxon>
        <taxon>Bacillota</taxon>
        <taxon>Bacilli</taxon>
        <taxon>Bacillales</taxon>
        <taxon>Paenibacillaceae</taxon>
        <taxon>Paenibacillus</taxon>
    </lineage>
</organism>
<protein>
    <submittedName>
        <fullName evidence="2">Sugar phosphate isomerase/epimerase</fullName>
    </submittedName>
</protein>
<dbReference type="EMBL" id="SIRE01000005">
    <property type="protein sequence ID" value="TBL80172.1"/>
    <property type="molecule type" value="Genomic_DNA"/>
</dbReference>
<evidence type="ECO:0000259" key="1">
    <source>
        <dbReference type="Pfam" id="PF01261"/>
    </source>
</evidence>
<dbReference type="AlphaFoldDB" id="A0A4Q9DWG3"/>
<dbReference type="Gene3D" id="3.20.20.150">
    <property type="entry name" value="Divalent-metal-dependent TIM barrel enzymes"/>
    <property type="match status" value="1"/>
</dbReference>
<dbReference type="SUPFAM" id="SSF51658">
    <property type="entry name" value="Xylose isomerase-like"/>
    <property type="match status" value="1"/>
</dbReference>
<feature type="domain" description="Xylose isomerase-like TIM barrel" evidence="1">
    <location>
        <begin position="43"/>
        <end position="174"/>
    </location>
</feature>
<dbReference type="OrthoDB" id="2555274at2"/>
<keyword evidence="2" id="KW-0413">Isomerase</keyword>
<dbReference type="Proteomes" id="UP000293142">
    <property type="component" value="Unassembled WGS sequence"/>
</dbReference>
<dbReference type="RefSeq" id="WP_131012587.1">
    <property type="nucleotide sequence ID" value="NZ_SIRE01000005.1"/>
</dbReference>
<sequence>MNDLTRVNNGTDRPPALETHQSWWGMIGIGENGVEWSMEQKLERIAAAGFTGILGRLPEPRDREQWHRLLSDYKLSFGIHSFPSSRADLESLLKEAKDFGVAYVNSQVMGNMLRDEAAVQLLQDLLGAAAETGIPYFVETHRGRITQDLLRTVDYVNQLPHLRLTIDISHYVLSCEVSSPSMAAELNPALDVLLQRTSSIHGRVSSGQQIQADIGEAEHPMASPFAAWWKQGMSCWLQGAQPGDVLPFVSELGPPPYAIVQGPDGTGPEISDRWQQALVLKRLAEQAWHEVTLQSGME</sequence>
<dbReference type="Pfam" id="PF01261">
    <property type="entry name" value="AP_endonuc_2"/>
    <property type="match status" value="1"/>
</dbReference>
<reference evidence="2 3" key="1">
    <citation type="submission" date="2019-02" db="EMBL/GenBank/DDBJ databases">
        <title>Paenibacillus sp. nov., isolated from surface-sterilized tissue of Thalictrum simplex L.</title>
        <authorList>
            <person name="Tuo L."/>
        </authorList>
    </citation>
    <scope>NUCLEOTIDE SEQUENCE [LARGE SCALE GENOMIC DNA]</scope>
    <source>
        <strain evidence="2 3">N2SHLJ1</strain>
    </source>
</reference>
<evidence type="ECO:0000313" key="2">
    <source>
        <dbReference type="EMBL" id="TBL80172.1"/>
    </source>
</evidence>
<name>A0A4Q9DWG3_9BACL</name>
<proteinExistence type="predicted"/>
<dbReference type="InterPro" id="IPR036237">
    <property type="entry name" value="Xyl_isomerase-like_sf"/>
</dbReference>
<gene>
    <name evidence="2" type="ORF">EYB31_07050</name>
</gene>
<evidence type="ECO:0000313" key="3">
    <source>
        <dbReference type="Proteomes" id="UP000293142"/>
    </source>
</evidence>
<keyword evidence="3" id="KW-1185">Reference proteome</keyword>